<dbReference type="GO" id="GO:0050567">
    <property type="term" value="F:glutaminyl-tRNA synthase (glutamine-hydrolyzing) activity"/>
    <property type="evidence" value="ECO:0007669"/>
    <property type="project" value="UniProtKB-UniRule"/>
</dbReference>
<comment type="caution">
    <text evidence="2">The sequence shown here is derived from an EMBL/GenBank/DDBJ whole genome shotgun (WGS) entry which is preliminary data.</text>
</comment>
<accession>A0A8J7U194</accession>
<dbReference type="EC" id="6.3.5.-" evidence="1"/>
<comment type="function">
    <text evidence="1">Allows the formation of correctly charged Asn-tRNA(Asn) or Gln-tRNA(Gln) through the transamidation of misacylated Asp-tRNA(Asn) or Glu-tRNA(Gln) in organisms which lack either or both of asparaginyl-tRNA or glutaminyl-tRNA synthetases. The reaction takes place in the presence of glutamine and ATP through an activated phospho-Asp-tRNA(Asn) or phospho-Glu-tRNA(Gln).</text>
</comment>
<gene>
    <name evidence="1 2" type="primary">gatC</name>
    <name evidence="2" type="ORF">J3U88_05600</name>
</gene>
<evidence type="ECO:0000313" key="2">
    <source>
        <dbReference type="EMBL" id="MBO1317928.1"/>
    </source>
</evidence>
<dbReference type="GO" id="GO:0006450">
    <property type="term" value="P:regulation of translational fidelity"/>
    <property type="evidence" value="ECO:0007669"/>
    <property type="project" value="InterPro"/>
</dbReference>
<dbReference type="AlphaFoldDB" id="A0A8J7U194"/>
<keyword evidence="1" id="KW-0436">Ligase</keyword>
<dbReference type="Pfam" id="PF02686">
    <property type="entry name" value="GatC"/>
    <property type="match status" value="1"/>
</dbReference>
<comment type="subunit">
    <text evidence="1">Heterotrimer of A, B and C subunits.</text>
</comment>
<reference evidence="2" key="1">
    <citation type="submission" date="2021-03" db="EMBL/GenBank/DDBJ databases">
        <authorList>
            <person name="Wang G."/>
        </authorList>
    </citation>
    <scope>NUCLEOTIDE SEQUENCE</scope>
    <source>
        <strain evidence="2">KCTC 12899</strain>
    </source>
</reference>
<protein>
    <recommendedName>
        <fullName evidence="1">Aspartyl/glutamyl-tRNA(Asn/Gln) amidotransferase subunit C</fullName>
        <shortName evidence="1">Asp/Glu-ADT subunit C</shortName>
        <ecNumber evidence="1">6.3.5.-</ecNumber>
    </recommendedName>
</protein>
<dbReference type="Gene3D" id="1.10.20.60">
    <property type="entry name" value="Glu-tRNAGln amidotransferase C subunit, N-terminal domain"/>
    <property type="match status" value="1"/>
</dbReference>
<dbReference type="Proteomes" id="UP000664417">
    <property type="component" value="Unassembled WGS sequence"/>
</dbReference>
<dbReference type="GO" id="GO:0006412">
    <property type="term" value="P:translation"/>
    <property type="evidence" value="ECO:0007669"/>
    <property type="project" value="UniProtKB-UniRule"/>
</dbReference>
<dbReference type="EMBL" id="JAFREP010000004">
    <property type="protein sequence ID" value="MBO1317928.1"/>
    <property type="molecule type" value="Genomic_DNA"/>
</dbReference>
<organism evidence="2 3">
    <name type="scientific">Acanthopleuribacter pedis</name>
    <dbReference type="NCBI Taxonomy" id="442870"/>
    <lineage>
        <taxon>Bacteria</taxon>
        <taxon>Pseudomonadati</taxon>
        <taxon>Acidobacteriota</taxon>
        <taxon>Holophagae</taxon>
        <taxon>Acanthopleuribacterales</taxon>
        <taxon>Acanthopleuribacteraceae</taxon>
        <taxon>Acanthopleuribacter</taxon>
    </lineage>
</organism>
<dbReference type="GO" id="GO:0005524">
    <property type="term" value="F:ATP binding"/>
    <property type="evidence" value="ECO:0007669"/>
    <property type="project" value="UniProtKB-KW"/>
</dbReference>
<evidence type="ECO:0000313" key="3">
    <source>
        <dbReference type="Proteomes" id="UP000664417"/>
    </source>
</evidence>
<dbReference type="NCBIfam" id="TIGR00135">
    <property type="entry name" value="gatC"/>
    <property type="match status" value="1"/>
</dbReference>
<dbReference type="PANTHER" id="PTHR15004:SF0">
    <property type="entry name" value="GLUTAMYL-TRNA(GLN) AMIDOTRANSFERASE SUBUNIT C, MITOCHONDRIAL"/>
    <property type="match status" value="1"/>
</dbReference>
<keyword evidence="1" id="KW-0648">Protein biosynthesis</keyword>
<dbReference type="SUPFAM" id="SSF141000">
    <property type="entry name" value="Glu-tRNAGln amidotransferase C subunit"/>
    <property type="match status" value="1"/>
</dbReference>
<proteinExistence type="inferred from homology"/>
<dbReference type="GO" id="GO:0070681">
    <property type="term" value="P:glutaminyl-tRNAGln biosynthesis via transamidation"/>
    <property type="evidence" value="ECO:0007669"/>
    <property type="project" value="TreeGrafter"/>
</dbReference>
<keyword evidence="1" id="KW-0547">Nucleotide-binding</keyword>
<dbReference type="PANTHER" id="PTHR15004">
    <property type="entry name" value="GLUTAMYL-TRNA(GLN) AMIDOTRANSFERASE SUBUNIT C, MITOCHONDRIAL"/>
    <property type="match status" value="1"/>
</dbReference>
<dbReference type="InterPro" id="IPR036113">
    <property type="entry name" value="Asp/Glu-ADT_sf_sub_c"/>
</dbReference>
<comment type="catalytic activity">
    <reaction evidence="1">
        <text>L-aspartyl-tRNA(Asn) + L-glutamine + ATP + H2O = L-asparaginyl-tRNA(Asn) + L-glutamate + ADP + phosphate + 2 H(+)</text>
        <dbReference type="Rhea" id="RHEA:14513"/>
        <dbReference type="Rhea" id="RHEA-COMP:9674"/>
        <dbReference type="Rhea" id="RHEA-COMP:9677"/>
        <dbReference type="ChEBI" id="CHEBI:15377"/>
        <dbReference type="ChEBI" id="CHEBI:15378"/>
        <dbReference type="ChEBI" id="CHEBI:29985"/>
        <dbReference type="ChEBI" id="CHEBI:30616"/>
        <dbReference type="ChEBI" id="CHEBI:43474"/>
        <dbReference type="ChEBI" id="CHEBI:58359"/>
        <dbReference type="ChEBI" id="CHEBI:78515"/>
        <dbReference type="ChEBI" id="CHEBI:78516"/>
        <dbReference type="ChEBI" id="CHEBI:456216"/>
    </reaction>
</comment>
<dbReference type="RefSeq" id="WP_207857443.1">
    <property type="nucleotide sequence ID" value="NZ_JAFREP010000004.1"/>
</dbReference>
<keyword evidence="1" id="KW-0067">ATP-binding</keyword>
<keyword evidence="3" id="KW-1185">Reference proteome</keyword>
<dbReference type="HAMAP" id="MF_00122">
    <property type="entry name" value="GatC"/>
    <property type="match status" value="1"/>
</dbReference>
<comment type="similarity">
    <text evidence="1">Belongs to the GatC family.</text>
</comment>
<sequence>MTDITHETVEHYAKLANLAFDPADAELLARQLGSILSHVEKIAELNLDDVPATRFVLPQEPAHREDEVRPSLGAEQALANAPDTESHHFLVPKVINVK</sequence>
<evidence type="ECO:0000256" key="1">
    <source>
        <dbReference type="HAMAP-Rule" id="MF_00122"/>
    </source>
</evidence>
<dbReference type="InterPro" id="IPR003837">
    <property type="entry name" value="GatC"/>
</dbReference>
<comment type="catalytic activity">
    <reaction evidence="1">
        <text>L-glutamyl-tRNA(Gln) + L-glutamine + ATP + H2O = L-glutaminyl-tRNA(Gln) + L-glutamate + ADP + phosphate + H(+)</text>
        <dbReference type="Rhea" id="RHEA:17521"/>
        <dbReference type="Rhea" id="RHEA-COMP:9681"/>
        <dbReference type="Rhea" id="RHEA-COMP:9684"/>
        <dbReference type="ChEBI" id="CHEBI:15377"/>
        <dbReference type="ChEBI" id="CHEBI:15378"/>
        <dbReference type="ChEBI" id="CHEBI:29985"/>
        <dbReference type="ChEBI" id="CHEBI:30616"/>
        <dbReference type="ChEBI" id="CHEBI:43474"/>
        <dbReference type="ChEBI" id="CHEBI:58359"/>
        <dbReference type="ChEBI" id="CHEBI:78520"/>
        <dbReference type="ChEBI" id="CHEBI:78521"/>
        <dbReference type="ChEBI" id="CHEBI:456216"/>
    </reaction>
</comment>
<name>A0A8J7U194_9BACT</name>